<sequence length="905" mass="97105">MTTATKTAPTTAAPAPVAAAVLDAVRGGRTAEVVRLLDGVTDAERRALFPALKELRKELRAARWSAEVRRAHPALHAAGAACQTGAVAVASWLAASDMRWSQARPAVLIDLLGDRDPRWLADVVERLAARPFTARVPYELMSGLARLSGAPIPTTDAYVRAWVDSVNRARRRDDTILDRLRAEPRLRELVAALFRTDGLGSWLDWPSGDGPDTWTGALYRLVADGTLDRAATVDACVARLLRGGNVVDQRIFLRLLRELALTREEERGRVSDWLALATDGPAPVAAHAQSVLSALALDGEVSPRHLAELTDAVLFRPERKLVRAQLVLLGKVLTRDPSAAGEVLPAVAQGFGHEDSDLQERALKLVERHLGEAAAPELRAGLAEAAGQLVPALRTRAARTLGVTPAPQEPAGHTEVLPPVPRPDRLAPAPGSAVELAEEISALLASGGDVATFERALDGLVRHAHRDRQELLTALEPVISRRWWADPQRFRDRNAVASYFERRHFPLDTGGGFDLLLATLTGAARARGSHSPAGPCAHDSLTRPFESRLEEIARRLLDDPLPLLLATPSWSTGVLEPGELVDRLETCRRLGTRIAPVDFGQALLRVRRTDRGAAGTAAERAAALGTEEGTRLAAWLTTPEAPLPRVSRLTSDTRVLVETEAATGLPEDLPEPLRRLRAPLGADRARGYCYHWYSGARQHWLALLPEQPELVAARMVRDLSMAAVDDERGPCAILPRLVEAEGPAGESVHLCLAYGLGARHAEDRLATVDALLVLAARGGLDHGQLGADLGELVRSEAVKPLRAADALRTAAATGAHRTVWLVLRRALPGLLADLDASVPARGLGDLLAVAAECAERTGARGDLPHLARAADRRGASRLVTQARRLRHALTDGAPAGGARAEEVAV</sequence>
<keyword evidence="3" id="KW-1185">Reference proteome</keyword>
<proteinExistence type="predicted"/>
<evidence type="ECO:0000313" key="2">
    <source>
        <dbReference type="EMBL" id="MBQ0830585.1"/>
    </source>
</evidence>
<evidence type="ECO:0000313" key="3">
    <source>
        <dbReference type="Proteomes" id="UP000677875"/>
    </source>
</evidence>
<name>A0A940XSU5_9ACTN</name>
<dbReference type="AlphaFoldDB" id="A0A940XSU5"/>
<accession>A0A940XSU5</accession>
<dbReference type="Pfam" id="PF25148">
    <property type="entry name" value="DUF7824"/>
    <property type="match status" value="1"/>
</dbReference>
<dbReference type="RefSeq" id="WP_210876351.1">
    <property type="nucleotide sequence ID" value="NZ_JAGPNL010000011.1"/>
</dbReference>
<feature type="domain" description="DUF7824" evidence="1">
    <location>
        <begin position="449"/>
        <end position="621"/>
    </location>
</feature>
<dbReference type="InterPro" id="IPR056726">
    <property type="entry name" value="DUF7824"/>
</dbReference>
<organism evidence="2 3">
    <name type="scientific">Streptomyces tagetis</name>
    <dbReference type="NCBI Taxonomy" id="2820809"/>
    <lineage>
        <taxon>Bacteria</taxon>
        <taxon>Bacillati</taxon>
        <taxon>Actinomycetota</taxon>
        <taxon>Actinomycetes</taxon>
        <taxon>Kitasatosporales</taxon>
        <taxon>Streptomycetaceae</taxon>
        <taxon>Streptomyces</taxon>
    </lineage>
</organism>
<protein>
    <recommendedName>
        <fullName evidence="1">DUF7824 domain-containing protein</fullName>
    </recommendedName>
</protein>
<dbReference type="EMBL" id="JAGPNL010000011">
    <property type="protein sequence ID" value="MBQ0830585.1"/>
    <property type="molecule type" value="Genomic_DNA"/>
</dbReference>
<gene>
    <name evidence="2" type="ORF">J5Y05_29460</name>
</gene>
<comment type="caution">
    <text evidence="2">The sequence shown here is derived from an EMBL/GenBank/DDBJ whole genome shotgun (WGS) entry which is preliminary data.</text>
</comment>
<reference evidence="2" key="1">
    <citation type="submission" date="2021-04" db="EMBL/GenBank/DDBJ databases">
        <title>Genome seq and assembly of Streptomyces sp. RG38.</title>
        <authorList>
            <person name="Chhetri G."/>
        </authorList>
    </citation>
    <scope>NUCLEOTIDE SEQUENCE</scope>
    <source>
        <strain evidence="2">RG38</strain>
    </source>
</reference>
<dbReference type="Proteomes" id="UP000677875">
    <property type="component" value="Unassembled WGS sequence"/>
</dbReference>
<evidence type="ECO:0000259" key="1">
    <source>
        <dbReference type="Pfam" id="PF25148"/>
    </source>
</evidence>